<dbReference type="Gene3D" id="1.10.1040.10">
    <property type="entry name" value="N-(1-d-carboxylethyl)-l-norvaline Dehydrogenase, domain 2"/>
    <property type="match status" value="1"/>
</dbReference>
<feature type="active site" evidence="4">
    <location>
        <position position="171"/>
    </location>
</feature>
<dbReference type="InterPro" id="IPR008927">
    <property type="entry name" value="6-PGluconate_DH-like_C_sf"/>
</dbReference>
<dbReference type="SUPFAM" id="SSF48179">
    <property type="entry name" value="6-phosphogluconate dehydrogenase C-terminal domain-like"/>
    <property type="match status" value="1"/>
</dbReference>
<dbReference type="PANTHER" id="PTHR43060">
    <property type="entry name" value="3-HYDROXYISOBUTYRATE DEHYDROGENASE-LIKE 1, MITOCHONDRIAL-RELATED"/>
    <property type="match status" value="1"/>
</dbReference>
<dbReference type="GO" id="GO:0050661">
    <property type="term" value="F:NADP binding"/>
    <property type="evidence" value="ECO:0007669"/>
    <property type="project" value="InterPro"/>
</dbReference>
<name>A0A8J8CM13_9CYAN</name>
<dbReference type="Pfam" id="PF14833">
    <property type="entry name" value="NAD_binding_11"/>
    <property type="match status" value="1"/>
</dbReference>
<dbReference type="PANTHER" id="PTHR43060:SF15">
    <property type="entry name" value="3-HYDROXYISOBUTYRATE DEHYDROGENASE-LIKE 1, MITOCHONDRIAL-RELATED"/>
    <property type="match status" value="1"/>
</dbReference>
<protein>
    <submittedName>
        <fullName evidence="7">2-hydroxy-3-oxopropionate reductase</fullName>
        <ecNumber evidence="7">1.1.1.60</ecNumber>
    </submittedName>
</protein>
<dbReference type="SUPFAM" id="SSF51735">
    <property type="entry name" value="NAD(P)-binding Rossmann-fold domains"/>
    <property type="match status" value="1"/>
</dbReference>
<dbReference type="EC" id="1.1.1.60" evidence="7"/>
<dbReference type="InterPro" id="IPR036291">
    <property type="entry name" value="NAD(P)-bd_dom_sf"/>
</dbReference>
<dbReference type="InterPro" id="IPR006398">
    <property type="entry name" value="Tartro_sem_red"/>
</dbReference>
<proteinExistence type="inferred from homology"/>
<keyword evidence="8" id="KW-1185">Reference proteome</keyword>
<dbReference type="GO" id="GO:0008679">
    <property type="term" value="F:2-hydroxy-3-oxopropionate reductase activity"/>
    <property type="evidence" value="ECO:0007669"/>
    <property type="project" value="UniProtKB-EC"/>
</dbReference>
<gene>
    <name evidence="7" type="ORF">GS601_13400</name>
</gene>
<feature type="domain" description="3-hydroxyisobutyrate dehydrogenase-like NAD-binding" evidence="6">
    <location>
        <begin position="165"/>
        <end position="285"/>
    </location>
</feature>
<accession>A0A8J8CM13</accession>
<keyword evidence="2 7" id="KW-0560">Oxidoreductase</keyword>
<dbReference type="InterPro" id="IPR015815">
    <property type="entry name" value="HIBADH-related"/>
</dbReference>
<evidence type="ECO:0000256" key="2">
    <source>
        <dbReference type="ARBA" id="ARBA00023002"/>
    </source>
</evidence>
<evidence type="ECO:0000313" key="8">
    <source>
        <dbReference type="Proteomes" id="UP000646053"/>
    </source>
</evidence>
<dbReference type="GO" id="GO:0046487">
    <property type="term" value="P:glyoxylate metabolic process"/>
    <property type="evidence" value="ECO:0007669"/>
    <property type="project" value="InterPro"/>
</dbReference>
<dbReference type="Pfam" id="PF03446">
    <property type="entry name" value="NAD_binding_2"/>
    <property type="match status" value="1"/>
</dbReference>
<evidence type="ECO:0000256" key="3">
    <source>
        <dbReference type="ARBA" id="ARBA00023027"/>
    </source>
</evidence>
<evidence type="ECO:0000259" key="5">
    <source>
        <dbReference type="Pfam" id="PF03446"/>
    </source>
</evidence>
<dbReference type="InterPro" id="IPR013328">
    <property type="entry name" value="6PGD_dom2"/>
</dbReference>
<feature type="domain" description="6-phosphogluconate dehydrogenase NADP-binding" evidence="5">
    <location>
        <begin position="3"/>
        <end position="162"/>
    </location>
</feature>
<dbReference type="Proteomes" id="UP000646053">
    <property type="component" value="Unassembled WGS sequence"/>
</dbReference>
<dbReference type="RefSeq" id="WP_162423795.1">
    <property type="nucleotide sequence ID" value="NZ_WVIE01000014.1"/>
</dbReference>
<dbReference type="AlphaFoldDB" id="A0A8J8CM13"/>
<dbReference type="NCBIfam" id="TIGR01505">
    <property type="entry name" value="tartro_sem_red"/>
    <property type="match status" value="1"/>
</dbReference>
<dbReference type="EMBL" id="WVIE01000014">
    <property type="protein sequence ID" value="NDJ18275.1"/>
    <property type="molecule type" value="Genomic_DNA"/>
</dbReference>
<organism evidence="7 8">
    <name type="scientific">Myxacorys almedinensis A</name>
    <dbReference type="NCBI Taxonomy" id="2690445"/>
    <lineage>
        <taxon>Bacteria</taxon>
        <taxon>Bacillati</taxon>
        <taxon>Cyanobacteriota</taxon>
        <taxon>Cyanophyceae</taxon>
        <taxon>Leptolyngbyales</taxon>
        <taxon>Leptolyngbyaceae</taxon>
        <taxon>Myxacorys</taxon>
        <taxon>Myxacorys almedinensis</taxon>
    </lineage>
</organism>
<dbReference type="InterPro" id="IPR029154">
    <property type="entry name" value="HIBADH-like_NADP-bd"/>
</dbReference>
<comment type="similarity">
    <text evidence="1">Belongs to the HIBADH-related family.</text>
</comment>
<dbReference type="InterPro" id="IPR006115">
    <property type="entry name" value="6PGDH_NADP-bd"/>
</dbReference>
<evidence type="ECO:0000259" key="6">
    <source>
        <dbReference type="Pfam" id="PF14833"/>
    </source>
</evidence>
<dbReference type="Gene3D" id="3.40.50.720">
    <property type="entry name" value="NAD(P)-binding Rossmann-like Domain"/>
    <property type="match status" value="1"/>
</dbReference>
<reference evidence="7" key="1">
    <citation type="submission" date="2019-12" db="EMBL/GenBank/DDBJ databases">
        <title>High-Quality draft genome sequences of three cyanobacteria isolated from the limestone walls of the Old Cathedral of Coimbra.</title>
        <authorList>
            <person name="Tiago I."/>
            <person name="Soares F."/>
            <person name="Portugal A."/>
        </authorList>
    </citation>
    <scope>NUCLEOTIDE SEQUENCE</scope>
    <source>
        <strain evidence="7">A</strain>
    </source>
</reference>
<keyword evidence="3" id="KW-0520">NAD</keyword>
<evidence type="ECO:0000256" key="1">
    <source>
        <dbReference type="ARBA" id="ARBA00009080"/>
    </source>
</evidence>
<comment type="caution">
    <text evidence="7">The sequence shown here is derived from an EMBL/GenBank/DDBJ whole genome shotgun (WGS) entry which is preliminary data.</text>
</comment>
<dbReference type="PIRSF" id="PIRSF000103">
    <property type="entry name" value="HIBADH"/>
    <property type="match status" value="1"/>
</dbReference>
<evidence type="ECO:0000313" key="7">
    <source>
        <dbReference type="EMBL" id="NDJ18275.1"/>
    </source>
</evidence>
<evidence type="ECO:0000256" key="4">
    <source>
        <dbReference type="PIRSR" id="PIRSR000103-1"/>
    </source>
</evidence>
<dbReference type="GO" id="GO:0051287">
    <property type="term" value="F:NAD binding"/>
    <property type="evidence" value="ECO:0007669"/>
    <property type="project" value="InterPro"/>
</dbReference>
<sequence length="296" mass="30544">MERIGFIGLGIMGKPMTQNLLRAGHSVVVFNRSPGAIAALVSEGAIALSSPKQVAQHADVVITCLPDSADVEAVVLGDDGVIEGARAGMMVIDMSTIAPTTARKLYDTLSENGIQALDAPVSGGEIGAQQGTLSIMVGGDDAAFQRALPILQAMGSNIVHIGVAGAGQVTKACNQIVVALTVQAVAEALTLAKKSGVDGAKVREALLGGFAQSRVLEVHGKRMLEGKFNPGFTLDLHRKDMNIVLQTGRDVNLPLLGSSQVTSLMNALIAQGKGGLDNAALVSLYEMLGGLDANER</sequence>